<dbReference type="Pfam" id="PF01619">
    <property type="entry name" value="Pro_dh"/>
    <property type="match status" value="1"/>
</dbReference>
<reference evidence="4" key="1">
    <citation type="submission" date="2016-10" db="EMBL/GenBank/DDBJ databases">
        <authorList>
            <person name="Varghese N."/>
            <person name="Submissions S."/>
        </authorList>
    </citation>
    <scope>NUCLEOTIDE SEQUENCE [LARGE SCALE GENOMIC DNA]</scope>
    <source>
        <strain evidence="4">IBRC-M 10655</strain>
    </source>
</reference>
<name>A0A1H0FZ52_9PSEU</name>
<dbReference type="Proteomes" id="UP000199651">
    <property type="component" value="Unassembled WGS sequence"/>
</dbReference>
<accession>A0A1H0FZ52</accession>
<dbReference type="EMBL" id="FNJB01000001">
    <property type="protein sequence ID" value="SDN99923.1"/>
    <property type="molecule type" value="Genomic_DNA"/>
</dbReference>
<gene>
    <name evidence="3" type="ORF">SAMN05192558_101589</name>
</gene>
<dbReference type="GO" id="GO:0004657">
    <property type="term" value="F:proline dehydrogenase activity"/>
    <property type="evidence" value="ECO:0007669"/>
    <property type="project" value="UniProtKB-ARBA"/>
</dbReference>
<proteinExistence type="predicted"/>
<dbReference type="Gene3D" id="3.20.20.220">
    <property type="match status" value="1"/>
</dbReference>
<dbReference type="GO" id="GO:0006562">
    <property type="term" value="P:L-proline catabolic process"/>
    <property type="evidence" value="ECO:0007669"/>
    <property type="project" value="UniProtKB-ARBA"/>
</dbReference>
<dbReference type="RefSeq" id="WP_133794793.1">
    <property type="nucleotide sequence ID" value="NZ_FNDV01000003.1"/>
</dbReference>
<feature type="domain" description="Proline dehydrogenase" evidence="2">
    <location>
        <begin position="63"/>
        <end position="287"/>
    </location>
</feature>
<keyword evidence="1" id="KW-0560">Oxidoreductase</keyword>
<dbReference type="InterPro" id="IPR029041">
    <property type="entry name" value="FAD-linked_oxidoreductase-like"/>
</dbReference>
<protein>
    <submittedName>
        <fullName evidence="3">L-proline dehydrogenase</fullName>
    </submittedName>
</protein>
<evidence type="ECO:0000313" key="4">
    <source>
        <dbReference type="Proteomes" id="UP000199651"/>
    </source>
</evidence>
<keyword evidence="4" id="KW-1185">Reference proteome</keyword>
<dbReference type="AlphaFoldDB" id="A0A1H0FZ52"/>
<sequence length="323" mass="34586">MSQSTVNPAGIPVLGARALRTLAADPACRTAFAEPDSLLRTLLAPAARRYVAAANADEVLDCAATLRAKDYQVSVEAVGEEINDPGEVEDVVTGYLDLLRRSTMPLQLGFDLSAVGLLLSTELALENTARVLTAAAAHGSDVVISMERSEFVDDVLGVFTKLAEHHTNVGITVQAYLHRTVDDLPAILATGAKIRLVKGVYVEPADIALGRGTDLHTRYLDLAQQAIDAGARVALATQNAALLNRAAKAGVLAGAAEIEMLHGVRPELLRAHHEAGHTCRVYLTYGENWWLHLLHRLAERPLNVITALADLADPDRVVFGADY</sequence>
<dbReference type="SUPFAM" id="SSF51730">
    <property type="entry name" value="FAD-linked oxidoreductase"/>
    <property type="match status" value="1"/>
</dbReference>
<dbReference type="OrthoDB" id="9773461at2"/>
<evidence type="ECO:0000259" key="2">
    <source>
        <dbReference type="Pfam" id="PF01619"/>
    </source>
</evidence>
<dbReference type="STRING" id="504798.SAMN05421871_103282"/>
<dbReference type="InterPro" id="IPR002872">
    <property type="entry name" value="Proline_DH_dom"/>
</dbReference>
<evidence type="ECO:0000313" key="3">
    <source>
        <dbReference type="EMBL" id="SDN99923.1"/>
    </source>
</evidence>
<organism evidence="3 4">
    <name type="scientific">Actinokineospora alba</name>
    <dbReference type="NCBI Taxonomy" id="504798"/>
    <lineage>
        <taxon>Bacteria</taxon>
        <taxon>Bacillati</taxon>
        <taxon>Actinomycetota</taxon>
        <taxon>Actinomycetes</taxon>
        <taxon>Pseudonocardiales</taxon>
        <taxon>Pseudonocardiaceae</taxon>
        <taxon>Actinokineospora</taxon>
    </lineage>
</organism>
<evidence type="ECO:0000256" key="1">
    <source>
        <dbReference type="ARBA" id="ARBA00023002"/>
    </source>
</evidence>